<evidence type="ECO:0000256" key="1">
    <source>
        <dbReference type="ARBA" id="ARBA00012506"/>
    </source>
</evidence>
<dbReference type="Gene3D" id="1.10.3210.10">
    <property type="entry name" value="Hypothetical protein af1432"/>
    <property type="match status" value="1"/>
</dbReference>
<keyword evidence="3" id="KW-0547">Nucleotide-binding</keyword>
<dbReference type="InterPro" id="IPR051094">
    <property type="entry name" value="Diverse_Catalytic_Enzymes"/>
</dbReference>
<comment type="catalytic activity">
    <reaction evidence="6">
        <text>P(1),P(4)-bis(5'-adenosyl) tetraphosphate + H2O = 2 ADP + 2 H(+)</text>
        <dbReference type="Rhea" id="RHEA:24252"/>
        <dbReference type="ChEBI" id="CHEBI:15377"/>
        <dbReference type="ChEBI" id="CHEBI:15378"/>
        <dbReference type="ChEBI" id="CHEBI:58141"/>
        <dbReference type="ChEBI" id="CHEBI:456216"/>
        <dbReference type="EC" id="3.6.1.41"/>
    </reaction>
</comment>
<dbReference type="InterPro" id="IPR005249">
    <property type="entry name" value="YqeK"/>
</dbReference>
<evidence type="ECO:0000256" key="3">
    <source>
        <dbReference type="ARBA" id="ARBA00022741"/>
    </source>
</evidence>
<keyword evidence="5" id="KW-0408">Iron</keyword>
<sequence>MINYPDSLTHGLSRAEMIERMHGRLNQPRFDHCVRVEATARQLAVCFGLDVDRAGLAGLLHDYAKQVPVAEYERVIKTHGYNPKLLRYNRGIWHGVVGTYFIKRELGIDDELVLQAIERHTTGDPHMTELDMTTFVADYIEPLRHLPAQVRARGLAQTSLSKATIAELQGTLTFLINRQQLVYPKTLKTFNALVNKENR</sequence>
<keyword evidence="9" id="KW-1185">Reference proteome</keyword>
<dbReference type="AlphaFoldDB" id="A0A0R1U0F2"/>
<dbReference type="GO" id="GO:0000166">
    <property type="term" value="F:nucleotide binding"/>
    <property type="evidence" value="ECO:0007669"/>
    <property type="project" value="UniProtKB-KW"/>
</dbReference>
<protein>
    <recommendedName>
        <fullName evidence="1">bis(5'-nucleosyl)-tetraphosphatase (symmetrical)</fullName>
        <ecNumber evidence="1">3.6.1.41</ecNumber>
    </recommendedName>
</protein>
<evidence type="ECO:0000256" key="6">
    <source>
        <dbReference type="ARBA" id="ARBA00049417"/>
    </source>
</evidence>
<dbReference type="EMBL" id="AZFJ01000037">
    <property type="protein sequence ID" value="KRL86876.1"/>
    <property type="molecule type" value="Genomic_DNA"/>
</dbReference>
<accession>A0A0R1U0F2</accession>
<keyword evidence="4 8" id="KW-0378">Hydrolase</keyword>
<dbReference type="STRING" id="1423783.FC50_GL000524"/>
<dbReference type="NCBIfam" id="TIGR00488">
    <property type="entry name" value="bis(5'-nucleosyl)-tetraphosphatase (symmetrical) YqeK"/>
    <property type="match status" value="1"/>
</dbReference>
<evidence type="ECO:0000313" key="9">
    <source>
        <dbReference type="Proteomes" id="UP000051922"/>
    </source>
</evidence>
<dbReference type="Pfam" id="PF01966">
    <property type="entry name" value="HD"/>
    <property type="match status" value="1"/>
</dbReference>
<evidence type="ECO:0000256" key="2">
    <source>
        <dbReference type="ARBA" id="ARBA00022723"/>
    </source>
</evidence>
<dbReference type="PANTHER" id="PTHR35795:SF1">
    <property type="entry name" value="BIS(5'-NUCLEOSYL)-TETRAPHOSPHATASE, SYMMETRICAL"/>
    <property type="match status" value="1"/>
</dbReference>
<organism evidence="8 9">
    <name type="scientific">Lacticaseibacillus pantheris DSM 15945 = JCM 12539 = NBRC 106106</name>
    <dbReference type="NCBI Taxonomy" id="1423783"/>
    <lineage>
        <taxon>Bacteria</taxon>
        <taxon>Bacillati</taxon>
        <taxon>Bacillota</taxon>
        <taxon>Bacilli</taxon>
        <taxon>Lactobacillales</taxon>
        <taxon>Lactobacillaceae</taxon>
        <taxon>Lacticaseibacillus</taxon>
    </lineage>
</organism>
<dbReference type="EC" id="3.6.1.41" evidence="1"/>
<dbReference type="PATRIC" id="fig|1423783.4.peg.542"/>
<dbReference type="CDD" id="cd00077">
    <property type="entry name" value="HDc"/>
    <property type="match status" value="1"/>
</dbReference>
<dbReference type="GO" id="GO:0046872">
    <property type="term" value="F:metal ion binding"/>
    <property type="evidence" value="ECO:0007669"/>
    <property type="project" value="UniProtKB-KW"/>
</dbReference>
<proteinExistence type="predicted"/>
<dbReference type="SMART" id="SM00471">
    <property type="entry name" value="HDc"/>
    <property type="match status" value="1"/>
</dbReference>
<feature type="domain" description="HD" evidence="7">
    <location>
        <begin position="29"/>
        <end position="143"/>
    </location>
</feature>
<dbReference type="Proteomes" id="UP000051922">
    <property type="component" value="Unassembled WGS sequence"/>
</dbReference>
<keyword evidence="2" id="KW-0479">Metal-binding</keyword>
<reference evidence="8 9" key="1">
    <citation type="journal article" date="2015" name="Genome Announc.">
        <title>Expanding the biotechnology potential of lactobacilli through comparative genomics of 213 strains and associated genera.</title>
        <authorList>
            <person name="Sun Z."/>
            <person name="Harris H.M."/>
            <person name="McCann A."/>
            <person name="Guo C."/>
            <person name="Argimon S."/>
            <person name="Zhang W."/>
            <person name="Yang X."/>
            <person name="Jeffery I.B."/>
            <person name="Cooney J.C."/>
            <person name="Kagawa T.F."/>
            <person name="Liu W."/>
            <person name="Song Y."/>
            <person name="Salvetti E."/>
            <person name="Wrobel A."/>
            <person name="Rasinkangas P."/>
            <person name="Parkhill J."/>
            <person name="Rea M.C."/>
            <person name="O'Sullivan O."/>
            <person name="Ritari J."/>
            <person name="Douillard F.P."/>
            <person name="Paul Ross R."/>
            <person name="Yang R."/>
            <person name="Briner A.E."/>
            <person name="Felis G.E."/>
            <person name="de Vos W.M."/>
            <person name="Barrangou R."/>
            <person name="Klaenhammer T.R."/>
            <person name="Caufield P.W."/>
            <person name="Cui Y."/>
            <person name="Zhang H."/>
            <person name="O'Toole P.W."/>
        </authorList>
    </citation>
    <scope>NUCLEOTIDE SEQUENCE [LARGE SCALE GENOMIC DNA]</scope>
    <source>
        <strain evidence="8 9">DSM 15945</strain>
    </source>
</reference>
<evidence type="ECO:0000256" key="4">
    <source>
        <dbReference type="ARBA" id="ARBA00022801"/>
    </source>
</evidence>
<dbReference type="PROSITE" id="PS51831">
    <property type="entry name" value="HD"/>
    <property type="match status" value="1"/>
</dbReference>
<dbReference type="PANTHER" id="PTHR35795">
    <property type="entry name" value="SLR1885 PROTEIN"/>
    <property type="match status" value="1"/>
</dbReference>
<dbReference type="InterPro" id="IPR006674">
    <property type="entry name" value="HD_domain"/>
</dbReference>
<evidence type="ECO:0000256" key="5">
    <source>
        <dbReference type="ARBA" id="ARBA00023004"/>
    </source>
</evidence>
<evidence type="ECO:0000259" key="7">
    <source>
        <dbReference type="PROSITE" id="PS51831"/>
    </source>
</evidence>
<dbReference type="SUPFAM" id="SSF109604">
    <property type="entry name" value="HD-domain/PDEase-like"/>
    <property type="match status" value="1"/>
</dbReference>
<dbReference type="GO" id="GO:0008803">
    <property type="term" value="F:bis(5'-nucleosyl)-tetraphosphatase (symmetrical) activity"/>
    <property type="evidence" value="ECO:0007669"/>
    <property type="project" value="UniProtKB-EC"/>
</dbReference>
<dbReference type="InterPro" id="IPR003607">
    <property type="entry name" value="HD/PDEase_dom"/>
</dbReference>
<gene>
    <name evidence="8" type="ORF">FC50_GL000524</name>
</gene>
<name>A0A0R1U0F2_9LACO</name>
<evidence type="ECO:0000313" key="8">
    <source>
        <dbReference type="EMBL" id="KRL86876.1"/>
    </source>
</evidence>
<comment type="caution">
    <text evidence="8">The sequence shown here is derived from an EMBL/GenBank/DDBJ whole genome shotgun (WGS) entry which is preliminary data.</text>
</comment>